<organism evidence="2">
    <name type="scientific">viral metagenome</name>
    <dbReference type="NCBI Taxonomy" id="1070528"/>
    <lineage>
        <taxon>unclassified sequences</taxon>
        <taxon>metagenomes</taxon>
        <taxon>organismal metagenomes</taxon>
    </lineage>
</organism>
<feature type="region of interest" description="Disordered" evidence="1">
    <location>
        <begin position="1"/>
        <end position="20"/>
    </location>
</feature>
<name>A0A6C0K425_9ZZZZ</name>
<dbReference type="AlphaFoldDB" id="A0A6C0K425"/>
<evidence type="ECO:0000256" key="1">
    <source>
        <dbReference type="SAM" id="MobiDB-lite"/>
    </source>
</evidence>
<protein>
    <submittedName>
        <fullName evidence="2">Uncharacterized protein</fullName>
    </submittedName>
</protein>
<evidence type="ECO:0000313" key="2">
    <source>
        <dbReference type="EMBL" id="QHU10968.1"/>
    </source>
</evidence>
<proteinExistence type="predicted"/>
<sequence length="109" mass="12392">MRKNKTKMRKIRKNKQTRKNRRMLGGNKVQCCICERRVSERNTLNPSACLMKNGSKAHRICSDCWWDSENGFAREGANHECPGCKKGLPLLKPKSASKVSEVVDLTLDS</sequence>
<accession>A0A6C0K425</accession>
<dbReference type="EMBL" id="MN740777">
    <property type="protein sequence ID" value="QHU10968.1"/>
    <property type="molecule type" value="Genomic_DNA"/>
</dbReference>
<reference evidence="2" key="1">
    <citation type="journal article" date="2020" name="Nature">
        <title>Giant virus diversity and host interactions through global metagenomics.</title>
        <authorList>
            <person name="Schulz F."/>
            <person name="Roux S."/>
            <person name="Paez-Espino D."/>
            <person name="Jungbluth S."/>
            <person name="Walsh D.A."/>
            <person name="Denef V.J."/>
            <person name="McMahon K.D."/>
            <person name="Konstantinidis K.T."/>
            <person name="Eloe-Fadrosh E.A."/>
            <person name="Kyrpides N.C."/>
            <person name="Woyke T."/>
        </authorList>
    </citation>
    <scope>NUCLEOTIDE SEQUENCE</scope>
    <source>
        <strain evidence="2">GVMAG-S-1101165-83</strain>
    </source>
</reference>